<dbReference type="RefSeq" id="WP_194507094.1">
    <property type="nucleotide sequence ID" value="NZ_JADILU010000002.1"/>
</dbReference>
<name>A0ABW5ZXB8_9FLAO</name>
<evidence type="ECO:0000313" key="3">
    <source>
        <dbReference type="EMBL" id="MFD2917685.1"/>
    </source>
</evidence>
<dbReference type="EMBL" id="JBHUOS010000016">
    <property type="protein sequence ID" value="MFD2917685.1"/>
    <property type="molecule type" value="Genomic_DNA"/>
</dbReference>
<evidence type="ECO:0000259" key="1">
    <source>
        <dbReference type="Pfam" id="PF00534"/>
    </source>
</evidence>
<reference evidence="4" key="1">
    <citation type="journal article" date="2019" name="Int. J. Syst. Evol. Microbiol.">
        <title>The Global Catalogue of Microorganisms (GCM) 10K type strain sequencing project: providing services to taxonomists for standard genome sequencing and annotation.</title>
        <authorList>
            <consortium name="The Broad Institute Genomics Platform"/>
            <consortium name="The Broad Institute Genome Sequencing Center for Infectious Disease"/>
            <person name="Wu L."/>
            <person name="Ma J."/>
        </authorList>
    </citation>
    <scope>NUCLEOTIDE SEQUENCE [LARGE SCALE GENOMIC DNA]</scope>
    <source>
        <strain evidence="4">KCTC 32514</strain>
    </source>
</reference>
<protein>
    <submittedName>
        <fullName evidence="3">Glycosyltransferase</fullName>
        <ecNumber evidence="3">2.4.-.-</ecNumber>
    </submittedName>
</protein>
<keyword evidence="3" id="KW-0808">Transferase</keyword>
<comment type="caution">
    <text evidence="3">The sequence shown here is derived from an EMBL/GenBank/DDBJ whole genome shotgun (WGS) entry which is preliminary data.</text>
</comment>
<dbReference type="InterPro" id="IPR001296">
    <property type="entry name" value="Glyco_trans_1"/>
</dbReference>
<sequence length="350" mass="39647">MTIIHLSSSLGGGGAEQMVLQLAKKSTPHIKTLVFSVSKDNTLEAQFKAQNIECHFLNVTSFKNGTLIQGVKKLHEIINSLEDVVFHSHQYHGFLIGLLYNLFYKKKPIVFTLHSSTIESASRRLILFLTKPFRKVDIIFSSNAQKWFLKKGKIIPNGVDFDQLSIQKTREQEITKPFVFLFLGRLSDEKNPLYMVTAANQLLRNGITSFIFDVVGEGNQKIELLRLISSEGLENHFNILGFKSNIKPYLEASNCLILPSKWEGMPMVIIEAAAAKLPIIATPVGSIPDFLNNENAYVSEIEEFHNAMVTCIQDYKKALLKTEVLYSEIKSKYNIDNVYQTHLKLYKCVV</sequence>
<dbReference type="Pfam" id="PF00534">
    <property type="entry name" value="Glycos_transf_1"/>
    <property type="match status" value="1"/>
</dbReference>
<dbReference type="Pfam" id="PF13439">
    <property type="entry name" value="Glyco_transf_4"/>
    <property type="match status" value="1"/>
</dbReference>
<dbReference type="GO" id="GO:0016757">
    <property type="term" value="F:glycosyltransferase activity"/>
    <property type="evidence" value="ECO:0007669"/>
    <property type="project" value="UniProtKB-KW"/>
</dbReference>
<dbReference type="PANTHER" id="PTHR12526">
    <property type="entry name" value="GLYCOSYLTRANSFERASE"/>
    <property type="match status" value="1"/>
</dbReference>
<feature type="domain" description="Glycosyltransferase subfamily 4-like N-terminal" evidence="2">
    <location>
        <begin position="13"/>
        <end position="162"/>
    </location>
</feature>
<keyword evidence="4" id="KW-1185">Reference proteome</keyword>
<evidence type="ECO:0000259" key="2">
    <source>
        <dbReference type="Pfam" id="PF13439"/>
    </source>
</evidence>
<dbReference type="PANTHER" id="PTHR12526:SF630">
    <property type="entry name" value="GLYCOSYLTRANSFERASE"/>
    <property type="match status" value="1"/>
</dbReference>
<dbReference type="Proteomes" id="UP001597548">
    <property type="component" value="Unassembled WGS sequence"/>
</dbReference>
<keyword evidence="3" id="KW-0328">Glycosyltransferase</keyword>
<proteinExistence type="predicted"/>
<gene>
    <name evidence="3" type="ORF">ACFS29_18680</name>
</gene>
<dbReference type="CDD" id="cd03811">
    <property type="entry name" value="GT4_GT28_WabH-like"/>
    <property type="match status" value="1"/>
</dbReference>
<evidence type="ECO:0000313" key="4">
    <source>
        <dbReference type="Proteomes" id="UP001597548"/>
    </source>
</evidence>
<dbReference type="SUPFAM" id="SSF53756">
    <property type="entry name" value="UDP-Glycosyltransferase/glycogen phosphorylase"/>
    <property type="match status" value="1"/>
</dbReference>
<dbReference type="InterPro" id="IPR028098">
    <property type="entry name" value="Glyco_trans_4-like_N"/>
</dbReference>
<organism evidence="3 4">
    <name type="scientific">Psychroserpens luteus</name>
    <dbReference type="NCBI Taxonomy" id="1434066"/>
    <lineage>
        <taxon>Bacteria</taxon>
        <taxon>Pseudomonadati</taxon>
        <taxon>Bacteroidota</taxon>
        <taxon>Flavobacteriia</taxon>
        <taxon>Flavobacteriales</taxon>
        <taxon>Flavobacteriaceae</taxon>
        <taxon>Psychroserpens</taxon>
    </lineage>
</organism>
<feature type="domain" description="Glycosyl transferase family 1" evidence="1">
    <location>
        <begin position="171"/>
        <end position="298"/>
    </location>
</feature>
<accession>A0ABW5ZXB8</accession>
<dbReference type="Gene3D" id="3.40.50.2000">
    <property type="entry name" value="Glycogen Phosphorylase B"/>
    <property type="match status" value="2"/>
</dbReference>
<dbReference type="EC" id="2.4.-.-" evidence="3"/>